<dbReference type="STRING" id="1131731.BAZO_00190"/>
<comment type="caution">
    <text evidence="3">The sequence shown here is derived from an EMBL/GenBank/DDBJ whole genome shotgun (WGS) entry which is preliminary data.</text>
</comment>
<dbReference type="GeneID" id="89469059"/>
<feature type="transmembrane region" description="Helical" evidence="1">
    <location>
        <begin position="547"/>
        <end position="567"/>
    </location>
</feature>
<accession>K6ECM4</accession>
<feature type="transmembrane region" description="Helical" evidence="1">
    <location>
        <begin position="335"/>
        <end position="354"/>
    </location>
</feature>
<dbReference type="GO" id="GO:0009060">
    <property type="term" value="P:aerobic respiration"/>
    <property type="evidence" value="ECO:0007669"/>
    <property type="project" value="InterPro"/>
</dbReference>
<dbReference type="GO" id="GO:0020037">
    <property type="term" value="F:heme binding"/>
    <property type="evidence" value="ECO:0007669"/>
    <property type="project" value="InterPro"/>
</dbReference>
<evidence type="ECO:0000256" key="1">
    <source>
        <dbReference type="SAM" id="Phobius"/>
    </source>
</evidence>
<dbReference type="InterPro" id="IPR036927">
    <property type="entry name" value="Cyt_c_oxase-like_su1_sf"/>
</dbReference>
<evidence type="ECO:0000259" key="2">
    <source>
        <dbReference type="Pfam" id="PF22085"/>
    </source>
</evidence>
<keyword evidence="3" id="KW-0560">Oxidoreductase</keyword>
<feature type="transmembrane region" description="Helical" evidence="1">
    <location>
        <begin position="413"/>
        <end position="434"/>
    </location>
</feature>
<evidence type="ECO:0000313" key="4">
    <source>
        <dbReference type="Proteomes" id="UP000006315"/>
    </source>
</evidence>
<feature type="transmembrane region" description="Helical" evidence="1">
    <location>
        <begin position="716"/>
        <end position="740"/>
    </location>
</feature>
<dbReference type="PANTHER" id="PTHR10422">
    <property type="entry name" value="CYTOCHROME C OXIDASE SUBUNIT 1"/>
    <property type="match status" value="1"/>
</dbReference>
<dbReference type="InterPro" id="IPR000883">
    <property type="entry name" value="Cyt_C_Oxase_1"/>
</dbReference>
<keyword evidence="1" id="KW-0472">Membrane</keyword>
<feature type="transmembrane region" description="Helical" evidence="1">
    <location>
        <begin position="515"/>
        <end position="535"/>
    </location>
</feature>
<feature type="transmembrane region" description="Helical" evidence="1">
    <location>
        <begin position="665"/>
        <end position="688"/>
    </location>
</feature>
<dbReference type="Pfam" id="PF00115">
    <property type="entry name" value="COX1"/>
    <property type="match status" value="1"/>
</dbReference>
<keyword evidence="1" id="KW-1133">Transmembrane helix</keyword>
<feature type="transmembrane region" description="Helical" evidence="1">
    <location>
        <begin position="587"/>
        <end position="610"/>
    </location>
</feature>
<dbReference type="AlphaFoldDB" id="K6ECM4"/>
<reference evidence="3 4" key="1">
    <citation type="journal article" date="2012" name="Front. Microbiol.">
        <title>Redundancy and modularity in membrane-associated dissimilatory nitrate reduction in Bacillus.</title>
        <authorList>
            <person name="Heylen K."/>
            <person name="Keltjens J."/>
        </authorList>
    </citation>
    <scope>NUCLEOTIDE SEQUENCE [LARGE SCALE GENOMIC DNA]</scope>
    <source>
        <strain evidence="3 4">LMG 9581</strain>
    </source>
</reference>
<dbReference type="InterPro" id="IPR054309">
    <property type="entry name" value="NorB_cytochrome_c-like"/>
</dbReference>
<keyword evidence="1" id="KW-0812">Transmembrane</keyword>
<feature type="transmembrane region" description="Helical" evidence="1">
    <location>
        <begin position="366"/>
        <end position="386"/>
    </location>
</feature>
<feature type="transmembrane region" description="Helical" evidence="1">
    <location>
        <begin position="285"/>
        <end position="308"/>
    </location>
</feature>
<feature type="transmembrane region" description="Helical" evidence="1">
    <location>
        <begin position="228"/>
        <end position="251"/>
    </location>
</feature>
<feature type="domain" description="Nitric oxide reductase subunit B cytochrome c-like" evidence="2">
    <location>
        <begin position="36"/>
        <end position="215"/>
    </location>
</feature>
<feature type="transmembrane region" description="Helical" evidence="1">
    <location>
        <begin position="630"/>
        <end position="653"/>
    </location>
</feature>
<dbReference type="GO" id="GO:0016020">
    <property type="term" value="C:membrane"/>
    <property type="evidence" value="ECO:0007669"/>
    <property type="project" value="InterPro"/>
</dbReference>
<feature type="transmembrane region" description="Helical" evidence="1">
    <location>
        <begin position="446"/>
        <end position="467"/>
    </location>
</feature>
<dbReference type="EC" id="1.7.1.14" evidence="3"/>
<dbReference type="Pfam" id="PF22085">
    <property type="entry name" value="NorB_cytochrome_c-like"/>
    <property type="match status" value="1"/>
</dbReference>
<organism evidence="3 4">
    <name type="scientific">Schinkia azotoformans LMG 9581</name>
    <dbReference type="NCBI Taxonomy" id="1131731"/>
    <lineage>
        <taxon>Bacteria</taxon>
        <taxon>Bacillati</taxon>
        <taxon>Bacillota</taxon>
        <taxon>Bacilli</taxon>
        <taxon>Bacillales</taxon>
        <taxon>Bacillaceae</taxon>
        <taxon>Calidifontibacillus/Schinkia group</taxon>
        <taxon>Schinkia</taxon>
    </lineage>
</organism>
<dbReference type="GO" id="GO:0004129">
    <property type="term" value="F:cytochrome-c oxidase activity"/>
    <property type="evidence" value="ECO:0007669"/>
    <property type="project" value="InterPro"/>
</dbReference>
<dbReference type="RefSeq" id="WP_003329195.1">
    <property type="nucleotide sequence ID" value="NZ_AJLR01000004.1"/>
</dbReference>
<name>K6ECM4_SCHAZ</name>
<dbReference type="PATRIC" id="fig|1131731.3.peg.36"/>
<feature type="transmembrane region" description="Helical" evidence="1">
    <location>
        <begin position="7"/>
        <end position="26"/>
    </location>
</feature>
<feature type="transmembrane region" description="Helical" evidence="1">
    <location>
        <begin position="479"/>
        <end position="503"/>
    </location>
</feature>
<dbReference type="TCDB" id="3.D.4.10.5">
    <property type="family name" value="the proton-translocating cytochrome oxidase (cox) superfamily"/>
</dbReference>
<dbReference type="SUPFAM" id="SSF81442">
    <property type="entry name" value="Cytochrome c oxidase subunit I-like"/>
    <property type="match status" value="1"/>
</dbReference>
<dbReference type="GO" id="GO:0102199">
    <property type="term" value="F:nitric oxide reductase [NAD(P)H] activity"/>
    <property type="evidence" value="ECO:0007669"/>
    <property type="project" value="UniProtKB-EC"/>
</dbReference>
<sequence length="753" mass="85956">MNYKKLWVWLSLVIIISFGILGYYGGRIYQVMPPIPERVVTEDGIELFTGQDIKDGQNVWQSIGGQELGSIWGHGAYVAPDWNADWLHREALFILDKWGHAEYGNYFIDLNEEQQAQLRARLTKEMRTNTYDEATKELVISNDRMEAFQYLSSYYSGLFMDNPELSELRDQYAIPKNTIKSQERMDLMNTFFFWSTWATVTNRPGDNVSYTNNWPSEVLVENRPTSELIIWSIISFVMLLAGVGALAWYFAVQRHKEPHLPEVYPEKDPLLGLAPTPSMKATLKYFWIVTALIVVQVGLGAVTAHYAVEGSGFYGIPIQEWIPYSVTRTWHTQLGILWIATAWLATGLYMAPAVSGYEPKWQRGLVNFLFICLLIIVVGSMAGQWMGVFQKFDFQANFWFGHQGFEYVDLGRFWQIFLTVGLFLWLFLMGRALLPAFKKSSEDRHLLAMFLLAATAIPLFYIPGLLWGQQSHLAMAEYWRWWIVHLWVEGFFEVFATVVMAFLFTRMGLLRTGTATASVLFSTIIFLFGGIIGTFHHLYFSGTPMGVLAYGAVFSALEVVPLVLIGFEAYENLTLSRTREWVKEYKYAIYCFVSVAFWNLVGAGLFGFFINPPISLYYMQGLNTTPLHGHTALFGVYGMLGIGLMLFCLKGLTRQKHWKTKLLSFSFWAINIGLLLMALLSLLPVGLLQTWASFEHGMWYARSAEFLQKDIVQTFVWLRLIGDTIFAIGILALGWFIIGLKTGRSLLDKNAIS</sequence>
<dbReference type="PANTHER" id="PTHR10422:SF38">
    <property type="entry name" value="CYTOCHROME B SUBUNIT OF NITRIC OXIDE REDUCTASE"/>
    <property type="match status" value="1"/>
</dbReference>
<gene>
    <name evidence="3" type="primary">qnorB</name>
    <name evidence="3" type="ORF">BAZO_00190</name>
</gene>
<proteinExistence type="predicted"/>
<protein>
    <submittedName>
        <fullName evidence="3">Nitric-oxide reductase qNorB</fullName>
        <ecNumber evidence="3">1.7.1.14</ecNumber>
    </submittedName>
</protein>
<keyword evidence="4" id="KW-1185">Reference proteome</keyword>
<dbReference type="Proteomes" id="UP000006315">
    <property type="component" value="Unassembled WGS sequence"/>
</dbReference>
<dbReference type="Gene3D" id="1.20.210.10">
    <property type="entry name" value="Cytochrome c oxidase-like, subunit I domain"/>
    <property type="match status" value="1"/>
</dbReference>
<evidence type="ECO:0000313" key="3">
    <source>
        <dbReference type="EMBL" id="EKN71191.1"/>
    </source>
</evidence>
<dbReference type="EMBL" id="AJLR01000004">
    <property type="protein sequence ID" value="EKN71191.1"/>
    <property type="molecule type" value="Genomic_DNA"/>
</dbReference>